<evidence type="ECO:0000313" key="2">
    <source>
        <dbReference type="Proteomes" id="UP000663760"/>
    </source>
</evidence>
<dbReference type="AlphaFoldDB" id="A0A7I8KAQ0"/>
<keyword evidence="2" id="KW-1185">Reference proteome</keyword>
<reference evidence="1" key="1">
    <citation type="submission" date="2020-02" db="EMBL/GenBank/DDBJ databases">
        <authorList>
            <person name="Scholz U."/>
            <person name="Mascher M."/>
            <person name="Fiebig A."/>
        </authorList>
    </citation>
    <scope>NUCLEOTIDE SEQUENCE</scope>
</reference>
<evidence type="ECO:0000313" key="1">
    <source>
        <dbReference type="EMBL" id="CAA7394857.1"/>
    </source>
</evidence>
<dbReference type="Proteomes" id="UP000663760">
    <property type="component" value="Chromosome 4"/>
</dbReference>
<dbReference type="OrthoDB" id="1845069at2759"/>
<accession>A0A7I8KAQ0</accession>
<protein>
    <submittedName>
        <fullName evidence="1">Uncharacterized protein</fullName>
    </submittedName>
</protein>
<sequence>MPIRQQRPVKHDYSWRDGFLRMVLILRTVNGFASGLWARRNRMSSPGWSTVRQNRHRLGAIDGTCLQKRRQGRAVGHVTCAEADRAFSWIKADQLAS</sequence>
<proteinExistence type="predicted"/>
<gene>
    <name evidence="1" type="ORF">SI8410_04005518</name>
</gene>
<organism evidence="1 2">
    <name type="scientific">Spirodela intermedia</name>
    <name type="common">Intermediate duckweed</name>
    <dbReference type="NCBI Taxonomy" id="51605"/>
    <lineage>
        <taxon>Eukaryota</taxon>
        <taxon>Viridiplantae</taxon>
        <taxon>Streptophyta</taxon>
        <taxon>Embryophyta</taxon>
        <taxon>Tracheophyta</taxon>
        <taxon>Spermatophyta</taxon>
        <taxon>Magnoliopsida</taxon>
        <taxon>Liliopsida</taxon>
        <taxon>Araceae</taxon>
        <taxon>Lemnoideae</taxon>
        <taxon>Spirodela</taxon>
    </lineage>
</organism>
<name>A0A7I8KAQ0_SPIIN</name>
<dbReference type="EMBL" id="LR746267">
    <property type="protein sequence ID" value="CAA7394857.1"/>
    <property type="molecule type" value="Genomic_DNA"/>
</dbReference>